<evidence type="ECO:0000313" key="1">
    <source>
        <dbReference type="EMBL" id="KAH3888805.1"/>
    </source>
</evidence>
<organism evidence="1 2">
    <name type="scientific">Dreissena polymorpha</name>
    <name type="common">Zebra mussel</name>
    <name type="synonym">Mytilus polymorpha</name>
    <dbReference type="NCBI Taxonomy" id="45954"/>
    <lineage>
        <taxon>Eukaryota</taxon>
        <taxon>Metazoa</taxon>
        <taxon>Spiralia</taxon>
        <taxon>Lophotrochozoa</taxon>
        <taxon>Mollusca</taxon>
        <taxon>Bivalvia</taxon>
        <taxon>Autobranchia</taxon>
        <taxon>Heteroconchia</taxon>
        <taxon>Euheterodonta</taxon>
        <taxon>Imparidentia</taxon>
        <taxon>Neoheterodontei</taxon>
        <taxon>Myida</taxon>
        <taxon>Dreissenoidea</taxon>
        <taxon>Dreissenidae</taxon>
        <taxon>Dreissena</taxon>
    </lineage>
</organism>
<accession>A0A9D4N6S2</accession>
<dbReference type="EMBL" id="JAIWYP010000001">
    <property type="protein sequence ID" value="KAH3888805.1"/>
    <property type="molecule type" value="Genomic_DNA"/>
</dbReference>
<name>A0A9D4N6S2_DREPO</name>
<protein>
    <submittedName>
        <fullName evidence="1">Uncharacterized protein</fullName>
    </submittedName>
</protein>
<reference evidence="1" key="1">
    <citation type="journal article" date="2019" name="bioRxiv">
        <title>The Genome of the Zebra Mussel, Dreissena polymorpha: A Resource for Invasive Species Research.</title>
        <authorList>
            <person name="McCartney M.A."/>
            <person name="Auch B."/>
            <person name="Kono T."/>
            <person name="Mallez S."/>
            <person name="Zhang Y."/>
            <person name="Obille A."/>
            <person name="Becker A."/>
            <person name="Abrahante J.E."/>
            <person name="Garbe J."/>
            <person name="Badalamenti J.P."/>
            <person name="Herman A."/>
            <person name="Mangelson H."/>
            <person name="Liachko I."/>
            <person name="Sullivan S."/>
            <person name="Sone E.D."/>
            <person name="Koren S."/>
            <person name="Silverstein K.A.T."/>
            <person name="Beckman K.B."/>
            <person name="Gohl D.M."/>
        </authorList>
    </citation>
    <scope>NUCLEOTIDE SEQUENCE</scope>
    <source>
        <strain evidence="1">Duluth1</strain>
        <tissue evidence="1">Whole animal</tissue>
    </source>
</reference>
<reference evidence="1" key="2">
    <citation type="submission" date="2020-11" db="EMBL/GenBank/DDBJ databases">
        <authorList>
            <person name="McCartney M.A."/>
            <person name="Auch B."/>
            <person name="Kono T."/>
            <person name="Mallez S."/>
            <person name="Becker A."/>
            <person name="Gohl D.M."/>
            <person name="Silverstein K.A.T."/>
            <person name="Koren S."/>
            <person name="Bechman K.B."/>
            <person name="Herman A."/>
            <person name="Abrahante J.E."/>
            <person name="Garbe J."/>
        </authorList>
    </citation>
    <scope>NUCLEOTIDE SEQUENCE</scope>
    <source>
        <strain evidence="1">Duluth1</strain>
        <tissue evidence="1">Whole animal</tissue>
    </source>
</reference>
<keyword evidence="2" id="KW-1185">Reference proteome</keyword>
<dbReference type="Proteomes" id="UP000828390">
    <property type="component" value="Unassembled WGS sequence"/>
</dbReference>
<dbReference type="AlphaFoldDB" id="A0A9D4N6S2"/>
<proteinExistence type="predicted"/>
<comment type="caution">
    <text evidence="1">The sequence shown here is derived from an EMBL/GenBank/DDBJ whole genome shotgun (WGS) entry which is preliminary data.</text>
</comment>
<sequence length="51" mass="6062">MLARQLEWRRVSPASPGPLTLRTSGRWIPKYRTVLKSDFGYKIERFCHRLS</sequence>
<evidence type="ECO:0000313" key="2">
    <source>
        <dbReference type="Proteomes" id="UP000828390"/>
    </source>
</evidence>
<gene>
    <name evidence="1" type="ORF">DPMN_012845</name>
</gene>